<proteinExistence type="predicted"/>
<accession>A0A0L6JRU4</accession>
<reference evidence="2" key="1">
    <citation type="submission" date="2015-07" db="EMBL/GenBank/DDBJ databases">
        <title>Near-Complete Genome Sequence of the Cellulolytic Bacterium Bacteroides (Pseudobacteroides) cellulosolvens ATCC 35603.</title>
        <authorList>
            <person name="Dassa B."/>
            <person name="Utturkar S.M."/>
            <person name="Klingeman D.M."/>
            <person name="Hurt R.A."/>
            <person name="Keller M."/>
            <person name="Xu J."/>
            <person name="Reddy Y.H.K."/>
            <person name="Borovok I."/>
            <person name="Grinberg I.R."/>
            <person name="Lamed R."/>
            <person name="Zhivin O."/>
            <person name="Bayer E.A."/>
            <person name="Brown S.D."/>
        </authorList>
    </citation>
    <scope>NUCLEOTIDE SEQUENCE [LARGE SCALE GENOMIC DNA]</scope>
    <source>
        <strain evidence="2">DSM 2933</strain>
    </source>
</reference>
<evidence type="ECO:0000313" key="1">
    <source>
        <dbReference type="EMBL" id="KNY28415.1"/>
    </source>
</evidence>
<dbReference type="eggNOG" id="ENOG502ZUVJ">
    <property type="taxonomic scope" value="Bacteria"/>
</dbReference>
<dbReference type="AlphaFoldDB" id="A0A0L6JRU4"/>
<protein>
    <recommendedName>
        <fullName evidence="3">Thiamine S protein</fullName>
    </recommendedName>
</protein>
<dbReference type="RefSeq" id="WP_036938752.1">
    <property type="nucleotide sequence ID" value="NZ_JQKC01000007.1"/>
</dbReference>
<dbReference type="EMBL" id="LGTC01000001">
    <property type="protein sequence ID" value="KNY28415.1"/>
    <property type="molecule type" value="Genomic_DNA"/>
</dbReference>
<organism evidence="1 2">
    <name type="scientific">Pseudobacteroides cellulosolvens ATCC 35603 = DSM 2933</name>
    <dbReference type="NCBI Taxonomy" id="398512"/>
    <lineage>
        <taxon>Bacteria</taxon>
        <taxon>Bacillati</taxon>
        <taxon>Bacillota</taxon>
        <taxon>Clostridia</taxon>
        <taxon>Eubacteriales</taxon>
        <taxon>Oscillospiraceae</taxon>
        <taxon>Pseudobacteroides</taxon>
    </lineage>
</organism>
<evidence type="ECO:0000313" key="2">
    <source>
        <dbReference type="Proteomes" id="UP000036923"/>
    </source>
</evidence>
<evidence type="ECO:0008006" key="3">
    <source>
        <dbReference type="Google" id="ProtNLM"/>
    </source>
</evidence>
<comment type="caution">
    <text evidence="1">The sequence shown here is derived from an EMBL/GenBank/DDBJ whole genome shotgun (WGS) entry which is preliminary data.</text>
</comment>
<gene>
    <name evidence="1" type="ORF">Bccel_3689</name>
</gene>
<sequence length="82" mass="9251">MKIHVEVNYWFKRFTQGKTAFELELNDKASIIDAVKEAGIPNEEIGFVMRCKKLEQSFSIVEIASLLEDGDSIKLYPSIIGG</sequence>
<name>A0A0L6JRU4_9FIRM</name>
<keyword evidence="2" id="KW-1185">Reference proteome</keyword>
<dbReference type="Proteomes" id="UP000036923">
    <property type="component" value="Unassembled WGS sequence"/>
</dbReference>
<dbReference type="STRING" id="398512.Bccel_3689"/>